<accession>A0A392W4Q1</accession>
<dbReference type="AlphaFoldDB" id="A0A392W4Q1"/>
<proteinExistence type="predicted"/>
<comment type="caution">
    <text evidence="1">The sequence shown here is derived from an EMBL/GenBank/DDBJ whole genome shotgun (WGS) entry which is preliminary data.</text>
</comment>
<sequence length="24" mass="2819">YHFSTVFATHNHHQDKSYLTGRTA</sequence>
<feature type="non-terminal residue" evidence="1">
    <location>
        <position position="1"/>
    </location>
</feature>
<reference evidence="1 2" key="1">
    <citation type="journal article" date="2018" name="Front. Plant Sci.">
        <title>Red Clover (Trifolium pratense) and Zigzag Clover (T. medium) - A Picture of Genomic Similarities and Differences.</title>
        <authorList>
            <person name="Dluhosova J."/>
            <person name="Istvanek J."/>
            <person name="Nedelnik J."/>
            <person name="Repkova J."/>
        </authorList>
    </citation>
    <scope>NUCLEOTIDE SEQUENCE [LARGE SCALE GENOMIC DNA]</scope>
    <source>
        <strain evidence="2">cv. 10/8</strain>
        <tissue evidence="1">Leaf</tissue>
    </source>
</reference>
<name>A0A392W4Q1_9FABA</name>
<dbReference type="EMBL" id="LXQA011392045">
    <property type="protein sequence ID" value="MCI95618.1"/>
    <property type="molecule type" value="Genomic_DNA"/>
</dbReference>
<dbReference type="Proteomes" id="UP000265520">
    <property type="component" value="Unassembled WGS sequence"/>
</dbReference>
<keyword evidence="2" id="KW-1185">Reference proteome</keyword>
<evidence type="ECO:0000313" key="1">
    <source>
        <dbReference type="EMBL" id="MCI95618.1"/>
    </source>
</evidence>
<protein>
    <submittedName>
        <fullName evidence="1">Uncharacterized protein</fullName>
    </submittedName>
</protein>
<evidence type="ECO:0000313" key="2">
    <source>
        <dbReference type="Proteomes" id="UP000265520"/>
    </source>
</evidence>
<organism evidence="1 2">
    <name type="scientific">Trifolium medium</name>
    <dbReference type="NCBI Taxonomy" id="97028"/>
    <lineage>
        <taxon>Eukaryota</taxon>
        <taxon>Viridiplantae</taxon>
        <taxon>Streptophyta</taxon>
        <taxon>Embryophyta</taxon>
        <taxon>Tracheophyta</taxon>
        <taxon>Spermatophyta</taxon>
        <taxon>Magnoliopsida</taxon>
        <taxon>eudicotyledons</taxon>
        <taxon>Gunneridae</taxon>
        <taxon>Pentapetalae</taxon>
        <taxon>rosids</taxon>
        <taxon>fabids</taxon>
        <taxon>Fabales</taxon>
        <taxon>Fabaceae</taxon>
        <taxon>Papilionoideae</taxon>
        <taxon>50 kb inversion clade</taxon>
        <taxon>NPAAA clade</taxon>
        <taxon>Hologalegina</taxon>
        <taxon>IRL clade</taxon>
        <taxon>Trifolieae</taxon>
        <taxon>Trifolium</taxon>
    </lineage>
</organism>